<dbReference type="EMBL" id="CBXV010000004">
    <property type="protein sequence ID" value="CDM65060.1"/>
    <property type="molecule type" value="Genomic_DNA"/>
</dbReference>
<keyword evidence="2" id="KW-1185">Reference proteome</keyword>
<dbReference type="STRING" id="454194.PYK22_01058"/>
<gene>
    <name evidence="1" type="ORF">PYK22_01058</name>
</gene>
<name>A0A0B6WY19_9BACT</name>
<protein>
    <submittedName>
        <fullName evidence="1">Uncharacterized protein</fullName>
    </submittedName>
</protein>
<proteinExistence type="predicted"/>
<sequence length="49" mass="5373">MAERVGFGQAEAKEARTLAGACGRKVEQSILRSRGVNQKKFARATFHLP</sequence>
<reference evidence="1 2" key="2">
    <citation type="submission" date="2015-01" db="EMBL/GenBank/DDBJ databases">
        <title>Complete genome sequence of Pyrinomonas methylaliphatogenes type strain K22T.</title>
        <authorList>
            <person name="Lee K.C.Y."/>
            <person name="Power J.F."/>
            <person name="Dunfield P.F."/>
            <person name="Morgan X.C."/>
            <person name="Huttenhower C."/>
            <person name="Stott M.B."/>
        </authorList>
    </citation>
    <scope>NUCLEOTIDE SEQUENCE [LARGE SCALE GENOMIC DNA]</scope>
    <source>
        <strain evidence="1 2">K22</strain>
    </source>
</reference>
<dbReference type="Proteomes" id="UP000031518">
    <property type="component" value="Unassembled WGS sequence"/>
</dbReference>
<evidence type="ECO:0000313" key="1">
    <source>
        <dbReference type="EMBL" id="CDM65060.1"/>
    </source>
</evidence>
<dbReference type="AlphaFoldDB" id="A0A0B6WY19"/>
<organism evidence="1 2">
    <name type="scientific">Pyrinomonas methylaliphatogenes</name>
    <dbReference type="NCBI Taxonomy" id="454194"/>
    <lineage>
        <taxon>Bacteria</taxon>
        <taxon>Pseudomonadati</taxon>
        <taxon>Acidobacteriota</taxon>
        <taxon>Blastocatellia</taxon>
        <taxon>Blastocatellales</taxon>
        <taxon>Pyrinomonadaceae</taxon>
        <taxon>Pyrinomonas</taxon>
    </lineage>
</organism>
<accession>A0A0B6WY19</accession>
<evidence type="ECO:0000313" key="2">
    <source>
        <dbReference type="Proteomes" id="UP000031518"/>
    </source>
</evidence>
<reference evidence="1 2" key="1">
    <citation type="submission" date="2013-12" db="EMBL/GenBank/DDBJ databases">
        <authorList>
            <person name="Stott M."/>
        </authorList>
    </citation>
    <scope>NUCLEOTIDE SEQUENCE [LARGE SCALE GENOMIC DNA]</scope>
    <source>
        <strain evidence="1 2">K22</strain>
    </source>
</reference>